<dbReference type="FunFam" id="1.20.5.170:FF:000020">
    <property type="entry name" value="BZIP transcription factor"/>
    <property type="match status" value="1"/>
</dbReference>
<dbReference type="Pfam" id="PF00170">
    <property type="entry name" value="bZIP_1"/>
    <property type="match status" value="1"/>
</dbReference>
<dbReference type="EnsemblPlants" id="Pp3c14_24440V3.2">
    <property type="protein sequence ID" value="Pp3c14_24440V3.2"/>
    <property type="gene ID" value="Pp3c14_24440"/>
</dbReference>
<keyword evidence="4" id="KW-0804">Transcription</keyword>
<dbReference type="PROSITE" id="PS50217">
    <property type="entry name" value="BZIP"/>
    <property type="match status" value="1"/>
</dbReference>
<proteinExistence type="predicted"/>
<dbReference type="GO" id="GO:0003677">
    <property type="term" value="F:DNA binding"/>
    <property type="evidence" value="ECO:0007669"/>
    <property type="project" value="UniProtKB-KW"/>
</dbReference>
<dbReference type="SUPFAM" id="SSF57959">
    <property type="entry name" value="Leucine zipper domain"/>
    <property type="match status" value="1"/>
</dbReference>
<evidence type="ECO:0000256" key="1">
    <source>
        <dbReference type="ARBA" id="ARBA00004123"/>
    </source>
</evidence>
<dbReference type="InterPro" id="IPR004827">
    <property type="entry name" value="bZIP"/>
</dbReference>
<dbReference type="InParanoid" id="A0A7I4AV67"/>
<evidence type="ECO:0000259" key="7">
    <source>
        <dbReference type="PROSITE" id="PS50217"/>
    </source>
</evidence>
<dbReference type="Gramene" id="Pp3c14_24440V3.2">
    <property type="protein sequence ID" value="Pp3c14_24440V3.2"/>
    <property type="gene ID" value="Pp3c14_24440"/>
</dbReference>
<reference evidence="8 9" key="2">
    <citation type="journal article" date="2018" name="Plant J.">
        <title>The Physcomitrella patens chromosome-scale assembly reveals moss genome structure and evolution.</title>
        <authorList>
            <person name="Lang D."/>
            <person name="Ullrich K.K."/>
            <person name="Murat F."/>
            <person name="Fuchs J."/>
            <person name="Jenkins J."/>
            <person name="Haas F.B."/>
            <person name="Piednoel M."/>
            <person name="Gundlach H."/>
            <person name="Van Bel M."/>
            <person name="Meyberg R."/>
            <person name="Vives C."/>
            <person name="Morata J."/>
            <person name="Symeonidi A."/>
            <person name="Hiss M."/>
            <person name="Muchero W."/>
            <person name="Kamisugi Y."/>
            <person name="Saleh O."/>
            <person name="Blanc G."/>
            <person name="Decker E.L."/>
            <person name="van Gessel N."/>
            <person name="Grimwood J."/>
            <person name="Hayes R.D."/>
            <person name="Graham S.W."/>
            <person name="Gunter L.E."/>
            <person name="McDaniel S.F."/>
            <person name="Hoernstein S.N.W."/>
            <person name="Larsson A."/>
            <person name="Li F.W."/>
            <person name="Perroud P.F."/>
            <person name="Phillips J."/>
            <person name="Ranjan P."/>
            <person name="Rokshar D.S."/>
            <person name="Rothfels C.J."/>
            <person name="Schneider L."/>
            <person name="Shu S."/>
            <person name="Stevenson D.W."/>
            <person name="Thummler F."/>
            <person name="Tillich M."/>
            <person name="Villarreal Aguilar J.C."/>
            <person name="Widiez T."/>
            <person name="Wong G.K."/>
            <person name="Wymore A."/>
            <person name="Zhang Y."/>
            <person name="Zimmer A.D."/>
            <person name="Quatrano R.S."/>
            <person name="Mayer K.F.X."/>
            <person name="Goodstein D."/>
            <person name="Casacuberta J.M."/>
            <person name="Vandepoele K."/>
            <person name="Reski R."/>
            <person name="Cuming A.C."/>
            <person name="Tuskan G.A."/>
            <person name="Maumus F."/>
            <person name="Salse J."/>
            <person name="Schmutz J."/>
            <person name="Rensing S.A."/>
        </authorList>
    </citation>
    <scope>NUCLEOTIDE SEQUENCE [LARGE SCALE GENOMIC DNA]</scope>
    <source>
        <strain evidence="8 9">cv. Gransden 2004</strain>
    </source>
</reference>
<keyword evidence="3" id="KW-0238">DNA-binding</keyword>
<organism evidence="8 9">
    <name type="scientific">Physcomitrium patens</name>
    <name type="common">Spreading-leaved earth moss</name>
    <name type="synonym">Physcomitrella patens</name>
    <dbReference type="NCBI Taxonomy" id="3218"/>
    <lineage>
        <taxon>Eukaryota</taxon>
        <taxon>Viridiplantae</taxon>
        <taxon>Streptophyta</taxon>
        <taxon>Embryophyta</taxon>
        <taxon>Bryophyta</taxon>
        <taxon>Bryophytina</taxon>
        <taxon>Bryopsida</taxon>
        <taxon>Funariidae</taxon>
        <taxon>Funariales</taxon>
        <taxon>Funariaceae</taxon>
        <taxon>Physcomitrium</taxon>
    </lineage>
</organism>
<keyword evidence="9" id="KW-1185">Reference proteome</keyword>
<feature type="domain" description="BZIP" evidence="7">
    <location>
        <begin position="103"/>
        <end position="138"/>
    </location>
</feature>
<dbReference type="GO" id="GO:0005634">
    <property type="term" value="C:nucleus"/>
    <property type="evidence" value="ECO:0007669"/>
    <property type="project" value="UniProtKB-SubCell"/>
</dbReference>
<feature type="compositionally biased region" description="Basic and acidic residues" evidence="6">
    <location>
        <begin position="67"/>
        <end position="76"/>
    </location>
</feature>
<reference evidence="8" key="3">
    <citation type="submission" date="2020-12" db="UniProtKB">
        <authorList>
            <consortium name="EnsemblPlants"/>
        </authorList>
    </citation>
    <scope>IDENTIFICATION</scope>
</reference>
<dbReference type="InterPro" id="IPR046347">
    <property type="entry name" value="bZIP_sf"/>
</dbReference>
<evidence type="ECO:0000256" key="6">
    <source>
        <dbReference type="SAM" id="MobiDB-lite"/>
    </source>
</evidence>
<dbReference type="InterPro" id="IPR045314">
    <property type="entry name" value="bZIP_plant_GBF1"/>
</dbReference>
<dbReference type="InterPro" id="IPR044521">
    <property type="entry name" value="AtbZIP8/43"/>
</dbReference>
<feature type="region of interest" description="Disordered" evidence="6">
    <location>
        <begin position="67"/>
        <end position="107"/>
    </location>
</feature>
<dbReference type="CDD" id="cd14702">
    <property type="entry name" value="bZIP_plant_GBF1"/>
    <property type="match status" value="1"/>
</dbReference>
<evidence type="ECO:0000256" key="2">
    <source>
        <dbReference type="ARBA" id="ARBA00023015"/>
    </source>
</evidence>
<evidence type="ECO:0000256" key="4">
    <source>
        <dbReference type="ARBA" id="ARBA00023163"/>
    </source>
</evidence>
<accession>A0A7I4AV67</accession>
<name>A0A7I4AV67_PHYPA</name>
<reference evidence="8 9" key="1">
    <citation type="journal article" date="2008" name="Science">
        <title>The Physcomitrella genome reveals evolutionary insights into the conquest of land by plants.</title>
        <authorList>
            <person name="Rensing S."/>
            <person name="Lang D."/>
            <person name="Zimmer A."/>
            <person name="Terry A."/>
            <person name="Salamov A."/>
            <person name="Shapiro H."/>
            <person name="Nishiyama T."/>
            <person name="Perroud P.-F."/>
            <person name="Lindquist E."/>
            <person name="Kamisugi Y."/>
            <person name="Tanahashi T."/>
            <person name="Sakakibara K."/>
            <person name="Fujita T."/>
            <person name="Oishi K."/>
            <person name="Shin-I T."/>
            <person name="Kuroki Y."/>
            <person name="Toyoda A."/>
            <person name="Suzuki Y."/>
            <person name="Hashimoto A."/>
            <person name="Yamaguchi K."/>
            <person name="Sugano A."/>
            <person name="Kohara Y."/>
            <person name="Fujiyama A."/>
            <person name="Anterola A."/>
            <person name="Aoki S."/>
            <person name="Ashton N."/>
            <person name="Barbazuk W.B."/>
            <person name="Barker E."/>
            <person name="Bennetzen J."/>
            <person name="Bezanilla M."/>
            <person name="Blankenship R."/>
            <person name="Cho S.H."/>
            <person name="Dutcher S."/>
            <person name="Estelle M."/>
            <person name="Fawcett J.A."/>
            <person name="Gundlach H."/>
            <person name="Hanada K."/>
            <person name="Heyl A."/>
            <person name="Hicks K.A."/>
            <person name="Hugh J."/>
            <person name="Lohr M."/>
            <person name="Mayer K."/>
            <person name="Melkozernov A."/>
            <person name="Murata T."/>
            <person name="Nelson D."/>
            <person name="Pils B."/>
            <person name="Prigge M."/>
            <person name="Reiss B."/>
            <person name="Renner T."/>
            <person name="Rombauts S."/>
            <person name="Rushton P."/>
            <person name="Sanderfoot A."/>
            <person name="Schween G."/>
            <person name="Shiu S.-H."/>
            <person name="Stueber K."/>
            <person name="Theodoulou F.L."/>
            <person name="Tu H."/>
            <person name="Van de Peer Y."/>
            <person name="Verrier P.J."/>
            <person name="Waters E."/>
            <person name="Wood A."/>
            <person name="Yang L."/>
            <person name="Cove D."/>
            <person name="Cuming A."/>
            <person name="Hasebe M."/>
            <person name="Lucas S."/>
            <person name="Mishler D.B."/>
            <person name="Reski R."/>
            <person name="Grigoriev I."/>
            <person name="Quatrano R.S."/>
            <person name="Boore J.L."/>
        </authorList>
    </citation>
    <scope>NUCLEOTIDE SEQUENCE [LARGE SCALE GENOMIC DNA]</scope>
    <source>
        <strain evidence="8 9">cv. Gransden 2004</strain>
    </source>
</reference>
<comment type="subcellular location">
    <subcellularLocation>
        <location evidence="1">Nucleus</location>
    </subcellularLocation>
</comment>
<dbReference type="AlphaFoldDB" id="A0A7I4AV67"/>
<dbReference type="PANTHER" id="PTHR46324:SF26">
    <property type="entry name" value="OS02G0728001 PROTEIN"/>
    <property type="match status" value="1"/>
</dbReference>
<dbReference type="Gene3D" id="1.20.5.170">
    <property type="match status" value="1"/>
</dbReference>
<dbReference type="Proteomes" id="UP000006727">
    <property type="component" value="Chromosome 14"/>
</dbReference>
<sequence>MLAIGLRFRRPSPLFVGGGRRVFWKRRILHRPCFIPTTPCDCAGARLGLNLNQSELSGLSRHSCEEISKKVHDNGGETHSSPRNKEPKVQSNHTFDDDQLVISEGRQKRMISNRELARRSRLRKQQHLDELRSQISHL</sequence>
<protein>
    <recommendedName>
        <fullName evidence="7">BZIP domain-containing protein</fullName>
    </recommendedName>
</protein>
<dbReference type="GO" id="GO:0003700">
    <property type="term" value="F:DNA-binding transcription factor activity"/>
    <property type="evidence" value="ECO:0007669"/>
    <property type="project" value="InterPro"/>
</dbReference>
<dbReference type="EMBL" id="ABEU02000014">
    <property type="status" value="NOT_ANNOTATED_CDS"/>
    <property type="molecule type" value="Genomic_DNA"/>
</dbReference>
<evidence type="ECO:0000313" key="9">
    <source>
        <dbReference type="Proteomes" id="UP000006727"/>
    </source>
</evidence>
<evidence type="ECO:0000256" key="3">
    <source>
        <dbReference type="ARBA" id="ARBA00023125"/>
    </source>
</evidence>
<keyword evidence="5" id="KW-0539">Nucleus</keyword>
<evidence type="ECO:0000256" key="5">
    <source>
        <dbReference type="ARBA" id="ARBA00023242"/>
    </source>
</evidence>
<dbReference type="PANTHER" id="PTHR46324">
    <property type="entry name" value="BASIC LEUCINE ZIPPER 43-RELATED"/>
    <property type="match status" value="1"/>
</dbReference>
<keyword evidence="2" id="KW-0805">Transcription regulation</keyword>
<evidence type="ECO:0000313" key="8">
    <source>
        <dbReference type="EnsemblPlants" id="Pp3c14_24440V3.2"/>
    </source>
</evidence>